<keyword evidence="4" id="KW-0067">ATP-binding</keyword>
<dbReference type="NCBIfam" id="NF002937">
    <property type="entry name" value="PRK03584.1"/>
    <property type="match status" value="1"/>
</dbReference>
<dbReference type="AlphaFoldDB" id="A0A381WFH6"/>
<dbReference type="InterPro" id="IPR020845">
    <property type="entry name" value="AMP-binding_CS"/>
</dbReference>
<evidence type="ECO:0000256" key="2">
    <source>
        <dbReference type="ARBA" id="ARBA00022598"/>
    </source>
</evidence>
<dbReference type="EMBL" id="UINC01011593">
    <property type="protein sequence ID" value="SVA51071.1"/>
    <property type="molecule type" value="Genomic_DNA"/>
</dbReference>
<dbReference type="InterPro" id="IPR032387">
    <property type="entry name" value="ACAS_N"/>
</dbReference>
<reference evidence="7" key="1">
    <citation type="submission" date="2018-05" db="EMBL/GenBank/DDBJ databases">
        <authorList>
            <person name="Lanie J.A."/>
            <person name="Ng W.-L."/>
            <person name="Kazmierczak K.M."/>
            <person name="Andrzejewski T.M."/>
            <person name="Davidsen T.M."/>
            <person name="Wayne K.J."/>
            <person name="Tettelin H."/>
            <person name="Glass J.I."/>
            <person name="Rusch D."/>
            <person name="Podicherti R."/>
            <person name="Tsui H.-C.T."/>
            <person name="Winkler M.E."/>
        </authorList>
    </citation>
    <scope>NUCLEOTIDE SEQUENCE</scope>
</reference>
<dbReference type="PANTHER" id="PTHR42921">
    <property type="entry name" value="ACETOACETYL-COA SYNTHETASE"/>
    <property type="match status" value="1"/>
</dbReference>
<dbReference type="GO" id="GO:0005524">
    <property type="term" value="F:ATP binding"/>
    <property type="evidence" value="ECO:0007669"/>
    <property type="project" value="UniProtKB-KW"/>
</dbReference>
<gene>
    <name evidence="7" type="ORF">METZ01_LOCUS103925</name>
</gene>
<feature type="domain" description="AMP-dependent synthetase/ligase" evidence="5">
    <location>
        <begin position="106"/>
        <end position="465"/>
    </location>
</feature>
<evidence type="ECO:0000256" key="1">
    <source>
        <dbReference type="ARBA" id="ARBA00006432"/>
    </source>
</evidence>
<dbReference type="InterPro" id="IPR005914">
    <property type="entry name" value="Acac_CoA_synth"/>
</dbReference>
<keyword evidence="2" id="KW-0436">Ligase</keyword>
<protein>
    <recommendedName>
        <fullName evidence="8">AMP-dependent synthetase/ligase domain-containing protein</fullName>
    </recommendedName>
</protein>
<comment type="similarity">
    <text evidence="1">Belongs to the ATP-dependent AMP-binding enzyme family.</text>
</comment>
<evidence type="ECO:0000256" key="4">
    <source>
        <dbReference type="ARBA" id="ARBA00022840"/>
    </source>
</evidence>
<dbReference type="NCBIfam" id="TIGR01217">
    <property type="entry name" value="ac_ac_CoA_syn"/>
    <property type="match status" value="1"/>
</dbReference>
<organism evidence="7">
    <name type="scientific">marine metagenome</name>
    <dbReference type="NCBI Taxonomy" id="408172"/>
    <lineage>
        <taxon>unclassified sequences</taxon>
        <taxon>metagenomes</taxon>
        <taxon>ecological metagenomes</taxon>
    </lineage>
</organism>
<evidence type="ECO:0000259" key="5">
    <source>
        <dbReference type="Pfam" id="PF00501"/>
    </source>
</evidence>
<dbReference type="PANTHER" id="PTHR42921:SF1">
    <property type="entry name" value="ACETOACETYL-COA SYNTHETASE"/>
    <property type="match status" value="1"/>
</dbReference>
<dbReference type="InterPro" id="IPR042099">
    <property type="entry name" value="ANL_N_sf"/>
</dbReference>
<name>A0A381WFH6_9ZZZZ</name>
<dbReference type="Pfam" id="PF00501">
    <property type="entry name" value="AMP-binding"/>
    <property type="match status" value="1"/>
</dbReference>
<dbReference type="SUPFAM" id="SSF56801">
    <property type="entry name" value="Acetyl-CoA synthetase-like"/>
    <property type="match status" value="1"/>
</dbReference>
<proteinExistence type="inferred from homology"/>
<dbReference type="GO" id="GO:0006629">
    <property type="term" value="P:lipid metabolic process"/>
    <property type="evidence" value="ECO:0007669"/>
    <property type="project" value="InterPro"/>
</dbReference>
<dbReference type="InterPro" id="IPR045851">
    <property type="entry name" value="AMP-bd_C_sf"/>
</dbReference>
<accession>A0A381WFH6</accession>
<dbReference type="Gene3D" id="3.40.50.12780">
    <property type="entry name" value="N-terminal domain of ligase-like"/>
    <property type="match status" value="1"/>
</dbReference>
<evidence type="ECO:0000313" key="7">
    <source>
        <dbReference type="EMBL" id="SVA51071.1"/>
    </source>
</evidence>
<dbReference type="Pfam" id="PF16177">
    <property type="entry name" value="ACAS_N"/>
    <property type="match status" value="1"/>
</dbReference>
<feature type="domain" description="Acetyl-coenzyme A synthetase N-terminal" evidence="6">
    <location>
        <begin position="42"/>
        <end position="96"/>
    </location>
</feature>
<keyword evidence="3" id="KW-0547">Nucleotide-binding</keyword>
<evidence type="ECO:0000256" key="3">
    <source>
        <dbReference type="ARBA" id="ARBA00022741"/>
    </source>
</evidence>
<dbReference type="Gene3D" id="3.30.300.30">
    <property type="match status" value="1"/>
</dbReference>
<evidence type="ECO:0008006" key="8">
    <source>
        <dbReference type="Google" id="ProtNLM"/>
    </source>
</evidence>
<evidence type="ECO:0000259" key="6">
    <source>
        <dbReference type="Pfam" id="PF16177"/>
    </source>
</evidence>
<dbReference type="GO" id="GO:0030729">
    <property type="term" value="F:acetoacetate-CoA ligase activity"/>
    <property type="evidence" value="ECO:0007669"/>
    <property type="project" value="InterPro"/>
</dbReference>
<sequence length="647" mass="72702">MQNIKITLVMVKIWEPKDFKGSNLYRFLTYVNQKHKLTLSDYASLHKWSVENLEDFWLAIALFFDINFFAKPTKICNAQIPFYKTQWFANSSLSYSTHLLRHAKSNSLAIIYRNELGDQIKISWNSLLNRASDIKNQLIEAKVKKGDVIAGYLLNHPDTIASFIATNALGGVWACCSPDFGLESIVDRFGQLKPKVLLAHNKYTYNGKPFDQSKKIIALGKRLTSIRKTLVFSGSFEDWELESKSWIDLQPVSVPFEHPIWVLFSSGTTGKPKAITHSTGGILIEQYKALALHQNLLVGERFFWNTTSGWMMWNYALGSLLCGATLCLYDGAPNFPDLGAQWRFAKAAKINHFGNGAPLYIQSMKQNIKEVNEADLLDLKTIGSTGSPLSTDAFIWLQKKLPKVQIISLSGGTDVCSAFIGGSPMLPVYAGYLQCKMLGAAIESWDVNGNSIENETGELVLAKPMPSMPIYFWGDNNFDKYHNSYFSNNSNVWTHGDWISIDSKRGILMQGRSDATLNRNGIRIGTSEIYMALDRLDNVKDSLIIEFPMKESSNSQLLLFIVATNSLNEKSKAEIKQHLKKQCSPRHAPDYIIPVKEIPYTISGKKMEIPVKKLFSGFSIDKVAAPGAMRNPESLNAFVEIRNTMSF</sequence>
<dbReference type="PROSITE" id="PS00455">
    <property type="entry name" value="AMP_BINDING"/>
    <property type="match status" value="1"/>
</dbReference>
<dbReference type="InterPro" id="IPR000873">
    <property type="entry name" value="AMP-dep_synth/lig_dom"/>
</dbReference>